<dbReference type="Pfam" id="PF00881">
    <property type="entry name" value="Nitroreductase"/>
    <property type="match status" value="1"/>
</dbReference>
<evidence type="ECO:0000259" key="3">
    <source>
        <dbReference type="Pfam" id="PF00881"/>
    </source>
</evidence>
<proteinExistence type="inferred from homology"/>
<evidence type="ECO:0000313" key="4">
    <source>
        <dbReference type="EMBL" id="MPN06939.1"/>
    </source>
</evidence>
<name>A0A645F0H9_9ZZZZ</name>
<dbReference type="GO" id="GO:0016491">
    <property type="term" value="F:oxidoreductase activity"/>
    <property type="evidence" value="ECO:0007669"/>
    <property type="project" value="UniProtKB-KW"/>
</dbReference>
<comment type="caution">
    <text evidence="4">The sequence shown here is derived from an EMBL/GenBank/DDBJ whole genome shotgun (WGS) entry which is preliminary data.</text>
</comment>
<evidence type="ECO:0000256" key="2">
    <source>
        <dbReference type="ARBA" id="ARBA00023002"/>
    </source>
</evidence>
<accession>A0A645F0H9</accession>
<dbReference type="AlphaFoldDB" id="A0A645F0H9"/>
<sequence>MVVTRNEDLIGEIYRKSCPQIVIRQCSHLLVFKARKKLDSEYLEGYLKEMKRQRNSTDEYIDGYRSKILRVIDDPQINKFSWMIRQTYIALGYATVAAAASGIDATPIEGFDAQSLNEVLRLDTEKEEAVVMLALGYRDEKENKLIYLPKIRKPMDLLVEKI</sequence>
<feature type="domain" description="Nitroreductase" evidence="3">
    <location>
        <begin position="73"/>
        <end position="137"/>
    </location>
</feature>
<reference evidence="4" key="1">
    <citation type="submission" date="2019-08" db="EMBL/GenBank/DDBJ databases">
        <authorList>
            <person name="Kucharzyk K."/>
            <person name="Murdoch R.W."/>
            <person name="Higgins S."/>
            <person name="Loffler F."/>
        </authorList>
    </citation>
    <scope>NUCLEOTIDE SEQUENCE</scope>
</reference>
<keyword evidence="2" id="KW-0560">Oxidoreductase</keyword>
<dbReference type="InterPro" id="IPR029479">
    <property type="entry name" value="Nitroreductase"/>
</dbReference>
<gene>
    <name evidence="4" type="ORF">SDC9_154196</name>
</gene>
<organism evidence="4">
    <name type="scientific">bioreactor metagenome</name>
    <dbReference type="NCBI Taxonomy" id="1076179"/>
    <lineage>
        <taxon>unclassified sequences</taxon>
        <taxon>metagenomes</taxon>
        <taxon>ecological metagenomes</taxon>
    </lineage>
</organism>
<dbReference type="PANTHER" id="PTHR43673">
    <property type="entry name" value="NAD(P)H NITROREDUCTASE YDGI-RELATED"/>
    <property type="match status" value="1"/>
</dbReference>
<dbReference type="InterPro" id="IPR000415">
    <property type="entry name" value="Nitroreductase-like"/>
</dbReference>
<evidence type="ECO:0000256" key="1">
    <source>
        <dbReference type="ARBA" id="ARBA00007118"/>
    </source>
</evidence>
<comment type="similarity">
    <text evidence="1">Belongs to the nitroreductase family.</text>
</comment>
<protein>
    <recommendedName>
        <fullName evidence="3">Nitroreductase domain-containing protein</fullName>
    </recommendedName>
</protein>
<dbReference type="Gene3D" id="3.40.109.10">
    <property type="entry name" value="NADH Oxidase"/>
    <property type="match status" value="1"/>
</dbReference>
<dbReference type="PANTHER" id="PTHR43673:SF10">
    <property type="entry name" value="NADH DEHYDROGENASE_NAD(P)H NITROREDUCTASE XCC3605-RELATED"/>
    <property type="match status" value="1"/>
</dbReference>
<dbReference type="EMBL" id="VSSQ01052888">
    <property type="protein sequence ID" value="MPN06939.1"/>
    <property type="molecule type" value="Genomic_DNA"/>
</dbReference>
<dbReference type="SUPFAM" id="SSF55469">
    <property type="entry name" value="FMN-dependent nitroreductase-like"/>
    <property type="match status" value="1"/>
</dbReference>